<feature type="transmembrane region" description="Helical" evidence="1">
    <location>
        <begin position="167"/>
        <end position="187"/>
    </location>
</feature>
<name>A0ABW6HNM7_9FLAO</name>
<proteinExistence type="predicted"/>
<protein>
    <submittedName>
        <fullName evidence="2">Uncharacterized protein</fullName>
    </submittedName>
</protein>
<reference evidence="2 3" key="1">
    <citation type="submission" date="2024-06" db="EMBL/GenBank/DDBJ databases">
        <title>Flavobacterium spp. isolated from glacier.</title>
        <authorList>
            <person name="Han D."/>
        </authorList>
    </citation>
    <scope>NUCLEOTIDE SEQUENCE [LARGE SCALE GENOMIC DNA]</scope>
    <source>
        <strain evidence="2 3">LB3P45</strain>
    </source>
</reference>
<evidence type="ECO:0000256" key="1">
    <source>
        <dbReference type="SAM" id="Phobius"/>
    </source>
</evidence>
<accession>A0ABW6HNM7</accession>
<evidence type="ECO:0000313" key="2">
    <source>
        <dbReference type="EMBL" id="MFE3848631.1"/>
    </source>
</evidence>
<organism evidence="2 3">
    <name type="scientific">Flavobacterium fructosi</name>
    <dbReference type="NCBI Taxonomy" id="3230416"/>
    <lineage>
        <taxon>Bacteria</taxon>
        <taxon>Pseudomonadati</taxon>
        <taxon>Bacteroidota</taxon>
        <taxon>Flavobacteriia</taxon>
        <taxon>Flavobacteriales</taxon>
        <taxon>Flavobacteriaceae</taxon>
        <taxon>Flavobacterium</taxon>
    </lineage>
</organism>
<evidence type="ECO:0000313" key="3">
    <source>
        <dbReference type="Proteomes" id="UP001600039"/>
    </source>
</evidence>
<dbReference type="RefSeq" id="WP_379858370.1">
    <property type="nucleotide sequence ID" value="NZ_JBHZQA010000007.1"/>
</dbReference>
<sequence>MKELDLLKKDWQKNTDSFEQVSENEIYKMIHKKSSSIVKWILIISILEVLLWTALNVCFNNDAYFTKMNHDEIILYLNIFSYFSYGVMLVFIYFFYKNYVRISLTVSTKQLMKDILKTRKTVQYYVYFNLTMIVLSLIVAFIIAFAYDPDTIALTNKITTNGKALAITTVGILMTFIVIIGAFWLFYRVLYGILLRRLYANYKELKKIDL</sequence>
<keyword evidence="1" id="KW-0472">Membrane</keyword>
<dbReference type="Proteomes" id="UP001600039">
    <property type="component" value="Unassembled WGS sequence"/>
</dbReference>
<feature type="transmembrane region" description="Helical" evidence="1">
    <location>
        <begin position="75"/>
        <end position="96"/>
    </location>
</feature>
<keyword evidence="1" id="KW-1133">Transmembrane helix</keyword>
<gene>
    <name evidence="2" type="ORF">ACFX5D_11725</name>
</gene>
<keyword evidence="1" id="KW-0812">Transmembrane</keyword>
<comment type="caution">
    <text evidence="2">The sequence shown here is derived from an EMBL/GenBank/DDBJ whole genome shotgun (WGS) entry which is preliminary data.</text>
</comment>
<feature type="transmembrane region" description="Helical" evidence="1">
    <location>
        <begin position="37"/>
        <end position="55"/>
    </location>
</feature>
<keyword evidence="3" id="KW-1185">Reference proteome</keyword>
<dbReference type="EMBL" id="JBHZQA010000007">
    <property type="protein sequence ID" value="MFE3848631.1"/>
    <property type="molecule type" value="Genomic_DNA"/>
</dbReference>
<feature type="transmembrane region" description="Helical" evidence="1">
    <location>
        <begin position="124"/>
        <end position="147"/>
    </location>
</feature>